<dbReference type="NCBIfam" id="TIGR03596">
    <property type="entry name" value="GTPase_YlqF"/>
    <property type="match status" value="1"/>
</dbReference>
<dbReference type="GO" id="GO:0003924">
    <property type="term" value="F:GTPase activity"/>
    <property type="evidence" value="ECO:0007669"/>
    <property type="project" value="TreeGrafter"/>
</dbReference>
<dbReference type="EMBL" id="HBIJ01023252">
    <property type="protein sequence ID" value="CAE0374515.1"/>
    <property type="molecule type" value="Transcribed_RNA"/>
</dbReference>
<dbReference type="GO" id="GO:0005525">
    <property type="term" value="F:GTP binding"/>
    <property type="evidence" value="ECO:0007669"/>
    <property type="project" value="UniProtKB-KW"/>
</dbReference>
<evidence type="ECO:0000259" key="5">
    <source>
        <dbReference type="Pfam" id="PF01926"/>
    </source>
</evidence>
<feature type="region of interest" description="Disordered" evidence="3">
    <location>
        <begin position="378"/>
        <end position="428"/>
    </location>
</feature>
<feature type="signal peptide" evidence="4">
    <location>
        <begin position="1"/>
        <end position="16"/>
    </location>
</feature>
<dbReference type="Gene3D" id="1.10.1580.10">
    <property type="match status" value="1"/>
</dbReference>
<evidence type="ECO:0000256" key="2">
    <source>
        <dbReference type="ARBA" id="ARBA00023134"/>
    </source>
</evidence>
<organism evidence="6">
    <name type="scientific">Aureoumbra lagunensis</name>
    <dbReference type="NCBI Taxonomy" id="44058"/>
    <lineage>
        <taxon>Eukaryota</taxon>
        <taxon>Sar</taxon>
        <taxon>Stramenopiles</taxon>
        <taxon>Ochrophyta</taxon>
        <taxon>Pelagophyceae</taxon>
        <taxon>Pelagomonadales</taxon>
        <taxon>Aureoumbra</taxon>
    </lineage>
</organism>
<dbReference type="SUPFAM" id="SSF52540">
    <property type="entry name" value="P-loop containing nucleoside triphosphate hydrolases"/>
    <property type="match status" value="1"/>
</dbReference>
<evidence type="ECO:0000256" key="4">
    <source>
        <dbReference type="SAM" id="SignalP"/>
    </source>
</evidence>
<dbReference type="PANTHER" id="PTHR45782:SF5">
    <property type="entry name" value="DAR GTPASE 3, CHLOROPLASTIC"/>
    <property type="match status" value="1"/>
</dbReference>
<dbReference type="GO" id="GO:0032543">
    <property type="term" value="P:mitochondrial translation"/>
    <property type="evidence" value="ECO:0007669"/>
    <property type="project" value="TreeGrafter"/>
</dbReference>
<gene>
    <name evidence="6" type="ORF">ALAG00032_LOCUS15318</name>
</gene>
<dbReference type="InterPro" id="IPR019991">
    <property type="entry name" value="GTP-bd_ribosome_bgen"/>
</dbReference>
<dbReference type="Pfam" id="PF01926">
    <property type="entry name" value="MMR_HSR1"/>
    <property type="match status" value="1"/>
</dbReference>
<accession>A0A7S3K794</accession>
<evidence type="ECO:0000313" key="6">
    <source>
        <dbReference type="EMBL" id="CAE0374515.1"/>
    </source>
</evidence>
<dbReference type="Gene3D" id="3.40.50.300">
    <property type="entry name" value="P-loop containing nucleotide triphosphate hydrolases"/>
    <property type="match status" value="1"/>
</dbReference>
<evidence type="ECO:0000256" key="1">
    <source>
        <dbReference type="ARBA" id="ARBA00022741"/>
    </source>
</evidence>
<keyword evidence="1" id="KW-0547">Nucleotide-binding</keyword>
<feature type="compositionally biased region" description="Basic and acidic residues" evidence="3">
    <location>
        <begin position="386"/>
        <end position="395"/>
    </location>
</feature>
<reference evidence="6" key="1">
    <citation type="submission" date="2021-01" db="EMBL/GenBank/DDBJ databases">
        <authorList>
            <person name="Corre E."/>
            <person name="Pelletier E."/>
            <person name="Niang G."/>
            <person name="Scheremetjew M."/>
            <person name="Finn R."/>
            <person name="Kale V."/>
            <person name="Holt S."/>
            <person name="Cochrane G."/>
            <person name="Meng A."/>
            <person name="Brown T."/>
            <person name="Cohen L."/>
        </authorList>
    </citation>
    <scope>NUCLEOTIDE SEQUENCE</scope>
    <source>
        <strain evidence="6">CCMP1510</strain>
    </source>
</reference>
<dbReference type="InterPro" id="IPR023179">
    <property type="entry name" value="GTP-bd_ortho_bundle_sf"/>
</dbReference>
<evidence type="ECO:0000256" key="3">
    <source>
        <dbReference type="SAM" id="MobiDB-lite"/>
    </source>
</evidence>
<dbReference type="PANTHER" id="PTHR45782">
    <property type="entry name" value="MITOCHONDRIAL RIBOSOME-ASSOCIATED GTPASE 1"/>
    <property type="match status" value="1"/>
</dbReference>
<name>A0A7S3K794_9STRA</name>
<dbReference type="InterPro" id="IPR006073">
    <property type="entry name" value="GTP-bd"/>
</dbReference>
<sequence>MMMILATVFMMRRVQGFCVRYTKNCQSILLKRSMSNDLVVVDESIDPFRHMRTAGSINWYPGHIAKAERELKEYLKRVDIVIEARDARIPGTTAHPDVEKWCGVRPRLIIYTFADAVSRAGMYDWKLYTKKNPNVFWMDARKGSGDLGRLRVALRSLTQQMNEKRLAKNIKPRAARCVVIGFPNVGKSSIINKLAGRKVAKTENRAGVTRALTWIRPRDTCDLELLDSPGIIPAKHVDQTAAARLAMCGDLGAASYDNRLVAEAMLALIMKLPKHYVPEVRSTILKRYKLNLDEYEIDTPGYFMYDFAARRFSHDIDIASTVFLADFRNGRLGPICLEPPPNLEARIFGFDPATVRNRHLSAGKTKVLPASQGFLLPDSGTIPTNAHDKNNKEQYHNSSRPPPPLVPHKPEEDADLNRRLAKGDFSGW</sequence>
<dbReference type="InterPro" id="IPR027417">
    <property type="entry name" value="P-loop_NTPase"/>
</dbReference>
<dbReference type="AlphaFoldDB" id="A0A7S3K794"/>
<keyword evidence="4" id="KW-0732">Signal</keyword>
<protein>
    <recommendedName>
        <fullName evidence="5">G domain-containing protein</fullName>
    </recommendedName>
</protein>
<feature type="chain" id="PRO_5031152287" description="G domain-containing protein" evidence="4">
    <location>
        <begin position="17"/>
        <end position="428"/>
    </location>
</feature>
<dbReference type="PRINTS" id="PR00326">
    <property type="entry name" value="GTP1OBG"/>
</dbReference>
<dbReference type="GO" id="GO:0005739">
    <property type="term" value="C:mitochondrion"/>
    <property type="evidence" value="ECO:0007669"/>
    <property type="project" value="TreeGrafter"/>
</dbReference>
<proteinExistence type="predicted"/>
<feature type="domain" description="G" evidence="5">
    <location>
        <begin position="177"/>
        <end position="239"/>
    </location>
</feature>
<feature type="compositionally biased region" description="Basic and acidic residues" evidence="3">
    <location>
        <begin position="408"/>
        <end position="422"/>
    </location>
</feature>
<keyword evidence="2" id="KW-0342">GTP-binding</keyword>
<dbReference type="CDD" id="cd01856">
    <property type="entry name" value="YlqF"/>
    <property type="match status" value="1"/>
</dbReference>